<dbReference type="PROSITE" id="PS00886">
    <property type="entry name" value="ILVD_EDD_1"/>
    <property type="match status" value="1"/>
</dbReference>
<organism evidence="8 9">
    <name type="scientific">Oligosphaera ethanolica</name>
    <dbReference type="NCBI Taxonomy" id="760260"/>
    <lineage>
        <taxon>Bacteria</taxon>
        <taxon>Pseudomonadati</taxon>
        <taxon>Lentisphaerota</taxon>
        <taxon>Oligosphaeria</taxon>
        <taxon>Oligosphaerales</taxon>
        <taxon>Oligosphaeraceae</taxon>
        <taxon>Oligosphaera</taxon>
    </lineage>
</organism>
<dbReference type="Gene3D" id="3.50.30.80">
    <property type="entry name" value="IlvD/EDD C-terminal domain-like"/>
    <property type="match status" value="1"/>
</dbReference>
<comment type="similarity">
    <text evidence="1">Belongs to the IlvD/Edd family.</text>
</comment>
<dbReference type="InterPro" id="IPR020558">
    <property type="entry name" value="DiOHA_6PGluconate_deHydtase_CS"/>
</dbReference>
<dbReference type="NCBIfam" id="NF004784">
    <property type="entry name" value="PRK06131.1"/>
    <property type="match status" value="1"/>
</dbReference>
<evidence type="ECO:0000256" key="3">
    <source>
        <dbReference type="ARBA" id="ARBA00023004"/>
    </source>
</evidence>
<protein>
    <submittedName>
        <fullName evidence="8">Dihydroxy-acid dehydratase</fullName>
        <ecNumber evidence="8">4.2.1.9</ecNumber>
    </submittedName>
</protein>
<evidence type="ECO:0000256" key="4">
    <source>
        <dbReference type="ARBA" id="ARBA00023014"/>
    </source>
</evidence>
<evidence type="ECO:0000256" key="1">
    <source>
        <dbReference type="ARBA" id="ARBA00006486"/>
    </source>
</evidence>
<accession>A0AAE3VD51</accession>
<dbReference type="PANTHER" id="PTHR43183">
    <property type="entry name" value="HYPOTHETICAL DIHYDROXYACID DEHYDRATASE (EUROFUNG)-RELATED"/>
    <property type="match status" value="1"/>
</dbReference>
<feature type="domain" description="Dihydroxy-acid/6-phosphogluconate dehydratase N-terminal" evidence="6">
    <location>
        <begin position="36"/>
        <end position="348"/>
    </location>
</feature>
<dbReference type="InterPro" id="IPR037237">
    <property type="entry name" value="IlvD/EDD_N"/>
</dbReference>
<evidence type="ECO:0000259" key="6">
    <source>
        <dbReference type="Pfam" id="PF00920"/>
    </source>
</evidence>
<sequence>MKNSCSQAWLKPGSRQCLLRRALVKSMGYTDADLARPIVGVINTWAETNPGHYNFRQLADAVKRGVWAAGGFPLEVNTMSICEVFFDISSMIFRNLLAMTTEELISRHPFDGVILLGSCDKNVPAQLMAAVSANKPMLFLPGGPMLPGNYKGESLACGTDSFKLWTQYQAGEIDEEELKNVEGCLYGSVGACPIMGTANSMQCASESLGLALPGSASALAVSAEKMRYAEESGRQIMTLIERSITPRDIVTREAIENAITVLMSSGGSTNLIIHLTAIARRAGIDLPLSEFQRLSDRTRVLVDVKPSGKGTVGIEFHQAGGVPVLMKELEALLHTDVMTVTGKTLKENLAAVPPPYRPDVIVPFDKPFRPNGGIAVLHGNLAPRGAVIKRSASSITRFRGEARVFDTLAEAEKYLLDDDSDMDENKAIILRGYGPKGAPGMPEFGNYLPIPPKMYKRGVTDFVRITDARMSGGAFGTVVLHVCPEACAGGPLGAIRNGDIISMDVDAGTLNVNLSDDEIQRRLQAMTFAPKEEFKRGFIRHYIDSVQQADLGCDFDYLQ</sequence>
<dbReference type="InterPro" id="IPR000581">
    <property type="entry name" value="ILV_EDD_N"/>
</dbReference>
<dbReference type="InterPro" id="IPR056740">
    <property type="entry name" value="ILV_EDD_C"/>
</dbReference>
<keyword evidence="9" id="KW-1185">Reference proteome</keyword>
<evidence type="ECO:0000259" key="7">
    <source>
        <dbReference type="Pfam" id="PF24877"/>
    </source>
</evidence>
<dbReference type="EC" id="4.2.1.9" evidence="8"/>
<dbReference type="FunFam" id="3.50.30.80:FF:000001">
    <property type="entry name" value="Dihydroxy-acid dehydratase"/>
    <property type="match status" value="1"/>
</dbReference>
<dbReference type="SUPFAM" id="SSF143975">
    <property type="entry name" value="IlvD/EDD N-terminal domain-like"/>
    <property type="match status" value="1"/>
</dbReference>
<dbReference type="InterPro" id="IPR052352">
    <property type="entry name" value="Sugar_Degrad_Dehydratases"/>
</dbReference>
<dbReference type="GO" id="GO:0004160">
    <property type="term" value="F:dihydroxy-acid dehydratase activity"/>
    <property type="evidence" value="ECO:0007669"/>
    <property type="project" value="UniProtKB-EC"/>
</dbReference>
<dbReference type="GO" id="GO:0051536">
    <property type="term" value="F:iron-sulfur cluster binding"/>
    <property type="evidence" value="ECO:0007669"/>
    <property type="project" value="UniProtKB-KW"/>
</dbReference>
<dbReference type="SUPFAM" id="SSF52016">
    <property type="entry name" value="LeuD/IlvD-like"/>
    <property type="match status" value="1"/>
</dbReference>
<evidence type="ECO:0000313" key="9">
    <source>
        <dbReference type="Proteomes" id="UP001238163"/>
    </source>
</evidence>
<dbReference type="Proteomes" id="UP001238163">
    <property type="component" value="Unassembled WGS sequence"/>
</dbReference>
<dbReference type="PANTHER" id="PTHR43183:SF1">
    <property type="entry name" value="HYPOTHETICAL DIHYDROXY-ACID DEHYDRATASE (EUROFUNG)-RELATED"/>
    <property type="match status" value="1"/>
</dbReference>
<keyword evidence="3" id="KW-0408">Iron</keyword>
<dbReference type="InterPro" id="IPR042096">
    <property type="entry name" value="Dihydro-acid_dehy_C"/>
</dbReference>
<reference evidence="8" key="1">
    <citation type="submission" date="2023-07" db="EMBL/GenBank/DDBJ databases">
        <title>Genomic Encyclopedia of Type Strains, Phase IV (KMG-IV): sequencing the most valuable type-strain genomes for metagenomic binning, comparative biology and taxonomic classification.</title>
        <authorList>
            <person name="Goeker M."/>
        </authorList>
    </citation>
    <scope>NUCLEOTIDE SEQUENCE</scope>
    <source>
        <strain evidence="8">DSM 24202</strain>
    </source>
</reference>
<dbReference type="GO" id="GO:0046872">
    <property type="term" value="F:metal ion binding"/>
    <property type="evidence" value="ECO:0007669"/>
    <property type="project" value="UniProtKB-KW"/>
</dbReference>
<feature type="domain" description="Dihydroxy-acid/6-phosphogluconate dehydratase C-terminal" evidence="7">
    <location>
        <begin position="359"/>
        <end position="553"/>
    </location>
</feature>
<dbReference type="Pfam" id="PF24877">
    <property type="entry name" value="ILV_EDD_C"/>
    <property type="match status" value="1"/>
</dbReference>
<evidence type="ECO:0000313" key="8">
    <source>
        <dbReference type="EMBL" id="MDQ0288318.1"/>
    </source>
</evidence>
<evidence type="ECO:0000256" key="5">
    <source>
        <dbReference type="ARBA" id="ARBA00023239"/>
    </source>
</evidence>
<evidence type="ECO:0000256" key="2">
    <source>
        <dbReference type="ARBA" id="ARBA00022723"/>
    </source>
</evidence>
<gene>
    <name evidence="8" type="ORF">J3R75_000425</name>
</gene>
<dbReference type="RefSeq" id="WP_307259639.1">
    <property type="nucleotide sequence ID" value="NZ_JAUSVL010000001.1"/>
</dbReference>
<keyword evidence="5 8" id="KW-0456">Lyase</keyword>
<comment type="caution">
    <text evidence="8">The sequence shown here is derived from an EMBL/GenBank/DDBJ whole genome shotgun (WGS) entry which is preliminary data.</text>
</comment>
<keyword evidence="2" id="KW-0479">Metal-binding</keyword>
<keyword evidence="4" id="KW-0411">Iron-sulfur</keyword>
<dbReference type="EMBL" id="JAUSVL010000001">
    <property type="protein sequence ID" value="MDQ0288318.1"/>
    <property type="molecule type" value="Genomic_DNA"/>
</dbReference>
<dbReference type="AlphaFoldDB" id="A0AAE3VD51"/>
<name>A0AAE3VD51_9BACT</name>
<proteinExistence type="inferred from homology"/>
<dbReference type="Pfam" id="PF00920">
    <property type="entry name" value="ILVD_EDD_N"/>
    <property type="match status" value="1"/>
</dbReference>